<reference evidence="2 3" key="1">
    <citation type="journal article" date="2024" name="Science">
        <title>Giant polyketide synthase enzymes in the biosynthesis of giant marine polyether toxins.</title>
        <authorList>
            <person name="Fallon T.R."/>
            <person name="Shende V.V."/>
            <person name="Wierzbicki I.H."/>
            <person name="Pendleton A.L."/>
            <person name="Watervoot N.F."/>
            <person name="Auber R.P."/>
            <person name="Gonzalez D.J."/>
            <person name="Wisecaver J.H."/>
            <person name="Moore B.S."/>
        </authorList>
    </citation>
    <scope>NUCLEOTIDE SEQUENCE [LARGE SCALE GENOMIC DNA]</scope>
    <source>
        <strain evidence="2 3">12B1</strain>
    </source>
</reference>
<dbReference type="Gene3D" id="3.60.40.10">
    <property type="entry name" value="PPM-type phosphatase domain"/>
    <property type="match status" value="1"/>
</dbReference>
<feature type="domain" description="PPM-type phosphatase" evidence="1">
    <location>
        <begin position="20"/>
        <end position="302"/>
    </location>
</feature>
<protein>
    <recommendedName>
        <fullName evidence="1">PPM-type phosphatase domain-containing protein</fullName>
    </recommendedName>
</protein>
<dbReference type="AlphaFoldDB" id="A0AB34JLB7"/>
<dbReference type="PROSITE" id="PS51746">
    <property type="entry name" value="PPM_2"/>
    <property type="match status" value="1"/>
</dbReference>
<dbReference type="GO" id="GO:0004722">
    <property type="term" value="F:protein serine/threonine phosphatase activity"/>
    <property type="evidence" value="ECO:0007669"/>
    <property type="project" value="InterPro"/>
</dbReference>
<dbReference type="PANTHER" id="PTHR47992">
    <property type="entry name" value="PROTEIN PHOSPHATASE"/>
    <property type="match status" value="1"/>
</dbReference>
<dbReference type="EMBL" id="JBGBPQ010000007">
    <property type="protein sequence ID" value="KAL1521708.1"/>
    <property type="molecule type" value="Genomic_DNA"/>
</dbReference>
<sequence length="373" mass="39320">MGGCLAVQQPMPAAEQTVGAASCHGARGAPSNAKVNQDCAFVLSPLHGPGTCAVGVLDGHGAHSELISRYGALVLAQKLADCGSVLATGRAHTIRERLSRCFLETDKELQRLAAYETSGATATIAVVVGSSLWVASVGDSRCMLATCKAAHRGWDAAAVTFDHKPSLTTEATRIEKSGGMVVTDGGSARVVGPQEESMGLMVSRALGDGYLKAFGVIAEPEVVHHRLNGRDVAVVVASDGVWELLSEEQVARIASEHKNSATSAAEAIVAAARTKWDAEGSLTLDRLLRFYRDDITATVVLLPVGVRVTSPRLQLWPDAQISLDADRSASQDGGSSVRTDREQVVALETSIRSQLKSSVQTLHKARENSEVCM</sequence>
<dbReference type="SMART" id="SM00332">
    <property type="entry name" value="PP2Cc"/>
    <property type="match status" value="1"/>
</dbReference>
<comment type="caution">
    <text evidence="2">The sequence shown here is derived from an EMBL/GenBank/DDBJ whole genome shotgun (WGS) entry which is preliminary data.</text>
</comment>
<gene>
    <name evidence="2" type="ORF">AB1Y20_021363</name>
</gene>
<dbReference type="InterPro" id="IPR015655">
    <property type="entry name" value="PP2C"/>
</dbReference>
<dbReference type="InterPro" id="IPR001932">
    <property type="entry name" value="PPM-type_phosphatase-like_dom"/>
</dbReference>
<name>A0AB34JLB7_PRYPA</name>
<evidence type="ECO:0000313" key="3">
    <source>
        <dbReference type="Proteomes" id="UP001515480"/>
    </source>
</evidence>
<dbReference type="InterPro" id="IPR036457">
    <property type="entry name" value="PPM-type-like_dom_sf"/>
</dbReference>
<dbReference type="Proteomes" id="UP001515480">
    <property type="component" value="Unassembled WGS sequence"/>
</dbReference>
<evidence type="ECO:0000259" key="1">
    <source>
        <dbReference type="PROSITE" id="PS51746"/>
    </source>
</evidence>
<dbReference type="SUPFAM" id="SSF81606">
    <property type="entry name" value="PP2C-like"/>
    <property type="match status" value="1"/>
</dbReference>
<organism evidence="2 3">
    <name type="scientific">Prymnesium parvum</name>
    <name type="common">Toxic golden alga</name>
    <dbReference type="NCBI Taxonomy" id="97485"/>
    <lineage>
        <taxon>Eukaryota</taxon>
        <taxon>Haptista</taxon>
        <taxon>Haptophyta</taxon>
        <taxon>Prymnesiophyceae</taxon>
        <taxon>Prymnesiales</taxon>
        <taxon>Prymnesiaceae</taxon>
        <taxon>Prymnesium</taxon>
    </lineage>
</organism>
<keyword evidence="3" id="KW-1185">Reference proteome</keyword>
<dbReference type="Pfam" id="PF00481">
    <property type="entry name" value="PP2C"/>
    <property type="match status" value="1"/>
</dbReference>
<accession>A0AB34JLB7</accession>
<evidence type="ECO:0000313" key="2">
    <source>
        <dbReference type="EMBL" id="KAL1521708.1"/>
    </source>
</evidence>
<dbReference type="CDD" id="cd00143">
    <property type="entry name" value="PP2Cc"/>
    <property type="match status" value="1"/>
</dbReference>
<proteinExistence type="predicted"/>